<accession>A0A0F9PB54</accession>
<sequence>MKDMIQLTESGGTLGFTIQPAILLKLDLSVKDLVTIRILDNKGEQLAEFARPLKKMGKGSFGVTIRHYVVKKLELNLKDVIPVDILKPG</sequence>
<proteinExistence type="predicted"/>
<name>A0A0F9PB54_9ZZZZ</name>
<evidence type="ECO:0000313" key="1">
    <source>
        <dbReference type="EMBL" id="KKN29075.1"/>
    </source>
</evidence>
<dbReference type="AlphaFoldDB" id="A0A0F9PB54"/>
<gene>
    <name evidence="1" type="ORF">LCGC14_0847700</name>
</gene>
<protein>
    <submittedName>
        <fullName evidence="1">Uncharacterized protein</fullName>
    </submittedName>
</protein>
<dbReference type="EMBL" id="LAZR01002512">
    <property type="protein sequence ID" value="KKN29075.1"/>
    <property type="molecule type" value="Genomic_DNA"/>
</dbReference>
<reference evidence="1" key="1">
    <citation type="journal article" date="2015" name="Nature">
        <title>Complex archaea that bridge the gap between prokaryotes and eukaryotes.</title>
        <authorList>
            <person name="Spang A."/>
            <person name="Saw J.H."/>
            <person name="Jorgensen S.L."/>
            <person name="Zaremba-Niedzwiedzka K."/>
            <person name="Martijn J."/>
            <person name="Lind A.E."/>
            <person name="van Eijk R."/>
            <person name="Schleper C."/>
            <person name="Guy L."/>
            <person name="Ettema T.J."/>
        </authorList>
    </citation>
    <scope>NUCLEOTIDE SEQUENCE</scope>
</reference>
<comment type="caution">
    <text evidence="1">The sequence shown here is derived from an EMBL/GenBank/DDBJ whole genome shotgun (WGS) entry which is preliminary data.</text>
</comment>
<organism evidence="1">
    <name type="scientific">marine sediment metagenome</name>
    <dbReference type="NCBI Taxonomy" id="412755"/>
    <lineage>
        <taxon>unclassified sequences</taxon>
        <taxon>metagenomes</taxon>
        <taxon>ecological metagenomes</taxon>
    </lineage>
</organism>